<organism evidence="1 2">
    <name type="scientific">Microtetraspora glauca</name>
    <dbReference type="NCBI Taxonomy" id="1996"/>
    <lineage>
        <taxon>Bacteria</taxon>
        <taxon>Bacillati</taxon>
        <taxon>Actinomycetota</taxon>
        <taxon>Actinomycetes</taxon>
        <taxon>Streptosporangiales</taxon>
        <taxon>Streptosporangiaceae</taxon>
        <taxon>Microtetraspora</taxon>
    </lineage>
</organism>
<keyword evidence="2" id="KW-1185">Reference proteome</keyword>
<name>A0ABV3GTE8_MICGL</name>
<comment type="caution">
    <text evidence="1">The sequence shown here is derived from an EMBL/GenBank/DDBJ whole genome shotgun (WGS) entry which is preliminary data.</text>
</comment>
<evidence type="ECO:0000313" key="1">
    <source>
        <dbReference type="EMBL" id="MEV0974923.1"/>
    </source>
</evidence>
<evidence type="ECO:0000313" key="2">
    <source>
        <dbReference type="Proteomes" id="UP001551675"/>
    </source>
</evidence>
<dbReference type="Proteomes" id="UP001551675">
    <property type="component" value="Unassembled WGS sequence"/>
</dbReference>
<dbReference type="RefSeq" id="WP_358142080.1">
    <property type="nucleotide sequence ID" value="NZ_JBFALK010000037.1"/>
</dbReference>
<dbReference type="EMBL" id="JBFALK010000037">
    <property type="protein sequence ID" value="MEV0974923.1"/>
    <property type="molecule type" value="Genomic_DNA"/>
</dbReference>
<sequence length="229" mass="25113">MMSDPWSQRTLDDLDSVQRWLSSLRPRDCVYYAYRIDVADPAVVAPALAQASVSSRLLAGLRSGPAGPVLRPAVLAAWNGDATALALTEYLSDWFPPLAPIPDVEPEWLSPLREIALGSPGDRVEHGLFPSTPTKLARLALAKAGDYPAEAVMTEAEAAYKKGPHYYAHDAVACALVHPGLDAADMATKVMETLPDRGWRSRRKTYRLLRWARDIGRWDGARLDSGHGR</sequence>
<protein>
    <submittedName>
        <fullName evidence="1">Uncharacterized protein</fullName>
    </submittedName>
</protein>
<reference evidence="1 2" key="1">
    <citation type="submission" date="2024-06" db="EMBL/GenBank/DDBJ databases">
        <title>The Natural Products Discovery Center: Release of the First 8490 Sequenced Strains for Exploring Actinobacteria Biosynthetic Diversity.</title>
        <authorList>
            <person name="Kalkreuter E."/>
            <person name="Kautsar S.A."/>
            <person name="Yang D."/>
            <person name="Bader C.D."/>
            <person name="Teijaro C.N."/>
            <person name="Fluegel L."/>
            <person name="Davis C.M."/>
            <person name="Simpson J.R."/>
            <person name="Lauterbach L."/>
            <person name="Steele A.D."/>
            <person name="Gui C."/>
            <person name="Meng S."/>
            <person name="Li G."/>
            <person name="Viehrig K."/>
            <person name="Ye F."/>
            <person name="Su P."/>
            <person name="Kiefer A.F."/>
            <person name="Nichols A."/>
            <person name="Cepeda A.J."/>
            <person name="Yan W."/>
            <person name="Fan B."/>
            <person name="Jiang Y."/>
            <person name="Adhikari A."/>
            <person name="Zheng C.-J."/>
            <person name="Schuster L."/>
            <person name="Cowan T.M."/>
            <person name="Smanski M.J."/>
            <person name="Chevrette M.G."/>
            <person name="De Carvalho L.P.S."/>
            <person name="Shen B."/>
        </authorList>
    </citation>
    <scope>NUCLEOTIDE SEQUENCE [LARGE SCALE GENOMIC DNA]</scope>
    <source>
        <strain evidence="1 2">NPDC050100</strain>
    </source>
</reference>
<accession>A0ABV3GTE8</accession>
<gene>
    <name evidence="1" type="ORF">AB0I59_40575</name>
</gene>
<proteinExistence type="predicted"/>